<name>A0ABR0MN01_GOSAR</name>
<proteinExistence type="predicted"/>
<feature type="compositionally biased region" description="Basic and acidic residues" evidence="1">
    <location>
        <begin position="50"/>
        <end position="59"/>
    </location>
</feature>
<protein>
    <submittedName>
        <fullName evidence="2">Uncharacterized protein</fullName>
    </submittedName>
</protein>
<organism evidence="2 3">
    <name type="scientific">Gossypium arboreum</name>
    <name type="common">Tree cotton</name>
    <name type="synonym">Gossypium nanking</name>
    <dbReference type="NCBI Taxonomy" id="29729"/>
    <lineage>
        <taxon>Eukaryota</taxon>
        <taxon>Viridiplantae</taxon>
        <taxon>Streptophyta</taxon>
        <taxon>Embryophyta</taxon>
        <taxon>Tracheophyta</taxon>
        <taxon>Spermatophyta</taxon>
        <taxon>Magnoliopsida</taxon>
        <taxon>eudicotyledons</taxon>
        <taxon>Gunneridae</taxon>
        <taxon>Pentapetalae</taxon>
        <taxon>rosids</taxon>
        <taxon>malvids</taxon>
        <taxon>Malvales</taxon>
        <taxon>Malvaceae</taxon>
        <taxon>Malvoideae</taxon>
        <taxon>Gossypium</taxon>
    </lineage>
</organism>
<feature type="region of interest" description="Disordered" evidence="1">
    <location>
        <begin position="22"/>
        <end position="68"/>
    </location>
</feature>
<comment type="caution">
    <text evidence="2">The sequence shown here is derived from an EMBL/GenBank/DDBJ whole genome shotgun (WGS) entry which is preliminary data.</text>
</comment>
<dbReference type="EMBL" id="JARKNE010000012">
    <property type="protein sequence ID" value="KAK5775203.1"/>
    <property type="molecule type" value="Genomic_DNA"/>
</dbReference>
<accession>A0ABR0MN01</accession>
<dbReference type="Proteomes" id="UP001358586">
    <property type="component" value="Chromosome 12"/>
</dbReference>
<sequence>MVVPSEFLYFCLKLRQFEGEEIKKRSSRKNDESKFHKRTPIMEDVEDDHSDCNDAHSGQEDVSSDSNDEVNFDMILSQLKRKRNHMSLYRQQTWGGETFQGDLVPKPQRF</sequence>
<evidence type="ECO:0000313" key="2">
    <source>
        <dbReference type="EMBL" id="KAK5775203.1"/>
    </source>
</evidence>
<keyword evidence="3" id="KW-1185">Reference proteome</keyword>
<evidence type="ECO:0000313" key="3">
    <source>
        <dbReference type="Proteomes" id="UP001358586"/>
    </source>
</evidence>
<feature type="compositionally biased region" description="Basic and acidic residues" evidence="1">
    <location>
        <begin position="22"/>
        <end position="34"/>
    </location>
</feature>
<reference evidence="2 3" key="1">
    <citation type="submission" date="2023-03" db="EMBL/GenBank/DDBJ databases">
        <title>WGS of Gossypium arboreum.</title>
        <authorList>
            <person name="Yu D."/>
        </authorList>
    </citation>
    <scope>NUCLEOTIDE SEQUENCE [LARGE SCALE GENOMIC DNA]</scope>
    <source>
        <tissue evidence="2">Leaf</tissue>
    </source>
</reference>
<gene>
    <name evidence="2" type="ORF">PVK06_043072</name>
</gene>
<evidence type="ECO:0000256" key="1">
    <source>
        <dbReference type="SAM" id="MobiDB-lite"/>
    </source>
</evidence>